<dbReference type="PANTHER" id="PTHR13009">
    <property type="entry name" value="HEAT SHOCK PROTEIN 90 HSP90 CO-CHAPERONE AHA-1"/>
    <property type="match status" value="1"/>
</dbReference>
<dbReference type="Pfam" id="PF09229">
    <property type="entry name" value="Aha1_N"/>
    <property type="match status" value="2"/>
</dbReference>
<evidence type="ECO:0000313" key="5">
    <source>
        <dbReference type="EMBL" id="CEL65348.1"/>
    </source>
</evidence>
<dbReference type="RefSeq" id="XP_003880769.1">
    <property type="nucleotide sequence ID" value="XM_003880720.1"/>
</dbReference>
<dbReference type="InterPro" id="IPR036338">
    <property type="entry name" value="Aha1"/>
</dbReference>
<comment type="similarity">
    <text evidence="1">Belongs to the AHA1 family.</text>
</comment>
<reference evidence="4" key="2">
    <citation type="submission" date="2011-03" db="EMBL/GenBank/DDBJ databases">
        <title>Comparative genomics and transcriptomics of Neospora caninum and Toxoplasma gondii.</title>
        <authorList>
            <person name="Reid A.J."/>
            <person name="Sohal A."/>
            <person name="Harris D."/>
            <person name="Quail M."/>
            <person name="Sanders M."/>
            <person name="Berriman M."/>
            <person name="Wastling J.M."/>
            <person name="Pain A."/>
        </authorList>
    </citation>
    <scope>NUCLEOTIDE SEQUENCE</scope>
    <source>
        <strain evidence="4">Liverpool</strain>
    </source>
</reference>
<evidence type="ECO:0000313" key="6">
    <source>
        <dbReference type="Proteomes" id="UP000007494"/>
    </source>
</evidence>
<dbReference type="Proteomes" id="UP000007494">
    <property type="component" value="Chromosome IV"/>
</dbReference>
<dbReference type="PANTHER" id="PTHR13009:SF22">
    <property type="entry name" value="LD43819P"/>
    <property type="match status" value="1"/>
</dbReference>
<feature type="compositionally biased region" description="Low complexity" evidence="2">
    <location>
        <begin position="220"/>
        <end position="231"/>
    </location>
</feature>
<reference evidence="6" key="3">
    <citation type="journal article" date="2012" name="PLoS Pathog.">
        <title>Comparative genomics of the apicomplexan parasites Toxoplasma gondii and Neospora caninum: Coccidia differing in host range and transmission strategy.</title>
        <authorList>
            <person name="Reid A.J."/>
            <person name="Vermont S.J."/>
            <person name="Cotton J.A."/>
            <person name="Harris D."/>
            <person name="Hill-Cawthorne G.A."/>
            <person name="Konen-Waisman S."/>
            <person name="Latham S.M."/>
            <person name="Mourier T."/>
            <person name="Norton R."/>
            <person name="Quail M.A."/>
            <person name="Sanders M."/>
            <person name="Shanmugam D."/>
            <person name="Sohal A."/>
            <person name="Wasmuth J.D."/>
            <person name="Brunk B."/>
            <person name="Grigg M.E."/>
            <person name="Howard J.C."/>
            <person name="Parkinson J."/>
            <person name="Roos D.S."/>
            <person name="Trees A.J."/>
            <person name="Berriman M."/>
            <person name="Pain A."/>
            <person name="Wastling J.M."/>
        </authorList>
    </citation>
    <scope>NUCLEOTIDE SEQUENCE [LARGE SCALE GENOMIC DNA]</scope>
    <source>
        <strain evidence="6">Liverpool</strain>
    </source>
</reference>
<dbReference type="GO" id="GO:0005829">
    <property type="term" value="C:cytosol"/>
    <property type="evidence" value="ECO:0007669"/>
    <property type="project" value="TreeGrafter"/>
</dbReference>
<evidence type="ECO:0000259" key="3">
    <source>
        <dbReference type="SMART" id="SM01000"/>
    </source>
</evidence>
<dbReference type="InParanoid" id="F0V9X4"/>
<dbReference type="OrthoDB" id="567237at2759"/>
<feature type="compositionally biased region" description="Basic and acidic residues" evidence="2">
    <location>
        <begin position="167"/>
        <end position="219"/>
    </location>
</feature>
<evidence type="ECO:0000256" key="1">
    <source>
        <dbReference type="ARBA" id="ARBA00006817"/>
    </source>
</evidence>
<dbReference type="GeneID" id="13441765"/>
<dbReference type="EMBL" id="LN714478">
    <property type="protein sequence ID" value="CEL65348.1"/>
    <property type="molecule type" value="Genomic_DNA"/>
</dbReference>
<dbReference type="GO" id="GO:0006457">
    <property type="term" value="P:protein folding"/>
    <property type="evidence" value="ECO:0007669"/>
    <property type="project" value="TreeGrafter"/>
</dbReference>
<evidence type="ECO:0000256" key="2">
    <source>
        <dbReference type="SAM" id="MobiDB-lite"/>
    </source>
</evidence>
<accession>F0V9X4</accession>
<feature type="domain" description="Activator of Hsp90 ATPase AHSA1-like N-terminal" evidence="3">
    <location>
        <begin position="18"/>
        <end position="172"/>
    </location>
</feature>
<protein>
    <submittedName>
        <fullName evidence="5">Activator of hsp90 atpase, n-terminal protein</fullName>
    </submittedName>
</protein>
<dbReference type="GO" id="GO:0001671">
    <property type="term" value="F:ATPase activator activity"/>
    <property type="evidence" value="ECO:0007669"/>
    <property type="project" value="InterPro"/>
</dbReference>
<reference evidence="4" key="1">
    <citation type="submission" date="2011-02" db="EMBL/GenBank/DDBJ databases">
        <authorList>
            <person name="Aslett M."/>
        </authorList>
    </citation>
    <scope>NUCLEOTIDE SEQUENCE</scope>
    <source>
        <strain evidence="4">Liverpool</strain>
    </source>
</reference>
<name>F0V9X4_NEOCL</name>
<proteinExistence type="inferred from homology"/>
<feature type="domain" description="Activator of Hsp90 ATPase AHSA1-like N-terminal" evidence="3">
    <location>
        <begin position="250"/>
        <end position="385"/>
    </location>
</feature>
<dbReference type="eggNOG" id="KOG2936">
    <property type="taxonomic scope" value="Eukaryota"/>
</dbReference>
<dbReference type="SMART" id="SM01000">
    <property type="entry name" value="Aha1_N"/>
    <property type="match status" value="2"/>
</dbReference>
<sequence length="386" mass="43010">MAAAAGSVWNANSWHWEEKSYTKWSKEYLQSHLGGLNLLENVEDFSVKILPTPTVTGEASVSVRKGKTILAIDLAVKMQFEALVKRPDAAEGSSRKCRGEISVSDVSAESIEDRDYTSSAKLIDVPLPEAEAMSSEERQKALKLVKGKCMDALHASLRKFIKDLQEAESNSERLQADKAQREAELKRMQEAEKEKGEEKKAIAEQQKLRDREMKEEAKQRAAAQPASSPQPTQVEGQGSVWNANSYHWEEKPMTQWCHATLQERFATAELSLLEGSTTLKFFNVKVEGEASNTIRKGKKLVIFDLAIGADWTATARDEAGVFLADSRGRLEISDFSSETLDDYQVTVQGDGKVPPQHRIDNAAKTELPEKIKVILSKFVEDLRARG</sequence>
<dbReference type="VEuPathDB" id="ToxoDB:NCLIV_012030"/>
<dbReference type="OMA" id="EDNDYEI"/>
<evidence type="ECO:0000313" key="4">
    <source>
        <dbReference type="EMBL" id="CBZ50736.1"/>
    </source>
</evidence>
<gene>
    <name evidence="5" type="ORF">BN1204_012030</name>
    <name evidence="4" type="ORF">NCLIV_012030</name>
</gene>
<keyword evidence="6" id="KW-1185">Reference proteome</keyword>
<dbReference type="Gene3D" id="3.15.10.20">
    <property type="entry name" value="Activator of Hsp90 ATPase Aha1, N-terminal domain"/>
    <property type="match status" value="2"/>
</dbReference>
<reference evidence="5" key="4">
    <citation type="journal article" date="2015" name="PLoS ONE">
        <title>Comprehensive Evaluation of Toxoplasma gondii VEG and Neospora caninum LIV Genomes with Tachyzoite Stage Transcriptome and Proteome Defines Novel Transcript Features.</title>
        <authorList>
            <person name="Ramaprasad A."/>
            <person name="Mourier T."/>
            <person name="Naeem R."/>
            <person name="Malas T.B."/>
            <person name="Moussa E."/>
            <person name="Panigrahi A."/>
            <person name="Vermont S.J."/>
            <person name="Otto T.D."/>
            <person name="Wastling J."/>
            <person name="Pain A."/>
        </authorList>
    </citation>
    <scope>NUCLEOTIDE SEQUENCE</scope>
    <source>
        <strain evidence="5">Liverpool</strain>
    </source>
</reference>
<feature type="region of interest" description="Disordered" evidence="2">
    <location>
        <begin position="167"/>
        <end position="238"/>
    </location>
</feature>
<organism evidence="4 6">
    <name type="scientific">Neospora caninum (strain Liverpool)</name>
    <dbReference type="NCBI Taxonomy" id="572307"/>
    <lineage>
        <taxon>Eukaryota</taxon>
        <taxon>Sar</taxon>
        <taxon>Alveolata</taxon>
        <taxon>Apicomplexa</taxon>
        <taxon>Conoidasida</taxon>
        <taxon>Coccidia</taxon>
        <taxon>Eucoccidiorida</taxon>
        <taxon>Eimeriorina</taxon>
        <taxon>Sarcocystidae</taxon>
        <taxon>Neospora</taxon>
    </lineage>
</organism>
<dbReference type="InterPro" id="IPR015310">
    <property type="entry name" value="AHSA1-like_N"/>
</dbReference>
<dbReference type="SUPFAM" id="SSF103111">
    <property type="entry name" value="Activator of Hsp90 ATPase, Aha1"/>
    <property type="match status" value="2"/>
</dbReference>
<dbReference type="GO" id="GO:0051087">
    <property type="term" value="F:protein-folding chaperone binding"/>
    <property type="evidence" value="ECO:0007669"/>
    <property type="project" value="InterPro"/>
</dbReference>
<dbReference type="EMBL" id="FR823384">
    <property type="protein sequence ID" value="CBZ50736.1"/>
    <property type="molecule type" value="Genomic_DNA"/>
</dbReference>
<dbReference type="AlphaFoldDB" id="F0V9X4"/>